<evidence type="ECO:0000259" key="5">
    <source>
        <dbReference type="PROSITE" id="PS51085"/>
    </source>
</evidence>
<dbReference type="SUPFAM" id="SSF54292">
    <property type="entry name" value="2Fe-2S ferredoxin-like"/>
    <property type="match status" value="1"/>
</dbReference>
<keyword evidence="2" id="KW-0479">Metal-binding</keyword>
<feature type="domain" description="4Fe-4S ferredoxin-type" evidence="6">
    <location>
        <begin position="157"/>
        <end position="186"/>
    </location>
</feature>
<dbReference type="InterPro" id="IPR017896">
    <property type="entry name" value="4Fe4S_Fe-S-bd"/>
</dbReference>
<gene>
    <name evidence="7" type="ORF">JP09_007760</name>
</gene>
<dbReference type="AlphaFoldDB" id="A0A2P5P5R5"/>
<dbReference type="PROSITE" id="PS51085">
    <property type="entry name" value="2FE2S_FER_2"/>
    <property type="match status" value="1"/>
</dbReference>
<reference evidence="7 8" key="1">
    <citation type="journal article" date="2017" name="ISME J.">
        <title>Grape pomace compost harbors organohalide-respiring Dehalogenimonas species with novel reductive dehalogenase genes.</title>
        <authorList>
            <person name="Yang Y."/>
            <person name="Higgins S.A."/>
            <person name="Yan J."/>
            <person name="Simsir B."/>
            <person name="Chourey K."/>
            <person name="Iyer R."/>
            <person name="Hettich R.L."/>
            <person name="Baldwin B."/>
            <person name="Ogles D.M."/>
            <person name="Loffler F.E."/>
        </authorList>
    </citation>
    <scope>NUCLEOTIDE SEQUENCE [LARGE SCALE GENOMIC DNA]</scope>
    <source>
        <strain evidence="7 8">GP</strain>
    </source>
</reference>
<proteinExistence type="predicted"/>
<dbReference type="Pfam" id="PF13510">
    <property type="entry name" value="Fer2_4"/>
    <property type="match status" value="1"/>
</dbReference>
<evidence type="ECO:0000256" key="1">
    <source>
        <dbReference type="ARBA" id="ARBA00022485"/>
    </source>
</evidence>
<comment type="caution">
    <text evidence="7">The sequence shown here is derived from an EMBL/GenBank/DDBJ whole genome shotgun (WGS) entry which is preliminary data.</text>
</comment>
<sequence>MPDLKLTIDGQEIIAHPGMTILEAAQSACIHIPTLCHHKDLEPYGGCRLCSVEIRQGARKRIVASCVYPAEDKLVVFTESERIRRIRKVLVELLLTQAPGAKVVKDLAREYGANVNRFKKDGTFCILCGMCVRYCNEVKKLGAVSFIGRGASREVTFMPEIAAKECSKCRECFRICPTNVIEGNFLLAQALDFNTEAPAHE</sequence>
<keyword evidence="4" id="KW-0411">Iron-sulfur</keyword>
<dbReference type="OrthoDB" id="9805142at2"/>
<dbReference type="InterPro" id="IPR001041">
    <property type="entry name" value="2Fe-2S_ferredoxin-type"/>
</dbReference>
<dbReference type="Gene3D" id="3.30.70.20">
    <property type="match status" value="1"/>
</dbReference>
<dbReference type="InterPro" id="IPR017900">
    <property type="entry name" value="4Fe4S_Fe_S_CS"/>
</dbReference>
<dbReference type="Proteomes" id="UP000235653">
    <property type="component" value="Unassembled WGS sequence"/>
</dbReference>
<evidence type="ECO:0000259" key="6">
    <source>
        <dbReference type="PROSITE" id="PS51379"/>
    </source>
</evidence>
<name>A0A2P5P5R5_9CHLR</name>
<dbReference type="PROSITE" id="PS00198">
    <property type="entry name" value="4FE4S_FER_1"/>
    <property type="match status" value="1"/>
</dbReference>
<evidence type="ECO:0000313" key="7">
    <source>
        <dbReference type="EMBL" id="PPD57630.1"/>
    </source>
</evidence>
<dbReference type="InterPro" id="IPR036010">
    <property type="entry name" value="2Fe-2S_ferredoxin-like_sf"/>
</dbReference>
<dbReference type="InterPro" id="IPR050157">
    <property type="entry name" value="PSI_iron-sulfur_center"/>
</dbReference>
<dbReference type="GO" id="GO:0051539">
    <property type="term" value="F:4 iron, 4 sulfur cluster binding"/>
    <property type="evidence" value="ECO:0007669"/>
    <property type="project" value="UniProtKB-KW"/>
</dbReference>
<dbReference type="RefSeq" id="WP_102330642.1">
    <property type="nucleotide sequence ID" value="NZ_CP058566.2"/>
</dbReference>
<evidence type="ECO:0000256" key="3">
    <source>
        <dbReference type="ARBA" id="ARBA00023004"/>
    </source>
</evidence>
<dbReference type="Gene3D" id="3.10.20.740">
    <property type="match status" value="1"/>
</dbReference>
<accession>A0A2P5P5R5</accession>
<keyword evidence="3" id="KW-0408">Iron</keyword>
<keyword evidence="1" id="KW-0004">4Fe-4S</keyword>
<dbReference type="EMBL" id="JQAN02000011">
    <property type="protein sequence ID" value="PPD57630.1"/>
    <property type="molecule type" value="Genomic_DNA"/>
</dbReference>
<dbReference type="PANTHER" id="PTHR24960:SF84">
    <property type="entry name" value="HYDROGENASE SUBUNIT"/>
    <property type="match status" value="1"/>
</dbReference>
<feature type="domain" description="2Fe-2S ferredoxin-type" evidence="5">
    <location>
        <begin position="2"/>
        <end position="82"/>
    </location>
</feature>
<evidence type="ECO:0000256" key="4">
    <source>
        <dbReference type="ARBA" id="ARBA00023014"/>
    </source>
</evidence>
<dbReference type="SUPFAM" id="SSF46548">
    <property type="entry name" value="alpha-helical ferredoxin"/>
    <property type="match status" value="1"/>
</dbReference>
<dbReference type="CDD" id="cd00207">
    <property type="entry name" value="fer2"/>
    <property type="match status" value="1"/>
</dbReference>
<dbReference type="PROSITE" id="PS51379">
    <property type="entry name" value="4FE4S_FER_2"/>
    <property type="match status" value="1"/>
</dbReference>
<organism evidence="7 8">
    <name type="scientific">Dehalogenimonas etheniformans</name>
    <dbReference type="NCBI Taxonomy" id="1536648"/>
    <lineage>
        <taxon>Bacteria</taxon>
        <taxon>Bacillati</taxon>
        <taxon>Chloroflexota</taxon>
        <taxon>Dehalococcoidia</taxon>
        <taxon>Dehalococcoidales</taxon>
        <taxon>Dehalococcoidaceae</taxon>
        <taxon>Dehalogenimonas</taxon>
    </lineage>
</organism>
<evidence type="ECO:0000256" key="2">
    <source>
        <dbReference type="ARBA" id="ARBA00022723"/>
    </source>
</evidence>
<keyword evidence="8" id="KW-1185">Reference proteome</keyword>
<dbReference type="GO" id="GO:0046872">
    <property type="term" value="F:metal ion binding"/>
    <property type="evidence" value="ECO:0007669"/>
    <property type="project" value="UniProtKB-KW"/>
</dbReference>
<evidence type="ECO:0000313" key="8">
    <source>
        <dbReference type="Proteomes" id="UP000235653"/>
    </source>
</evidence>
<protein>
    <submittedName>
        <fullName evidence="7">(2Fe-2S)-binding protein</fullName>
    </submittedName>
</protein>
<dbReference type="PANTHER" id="PTHR24960">
    <property type="entry name" value="PHOTOSYSTEM I IRON-SULFUR CENTER-RELATED"/>
    <property type="match status" value="1"/>
</dbReference>